<dbReference type="InterPro" id="IPR000719">
    <property type="entry name" value="Prot_kinase_dom"/>
</dbReference>
<dbReference type="InterPro" id="IPR001245">
    <property type="entry name" value="Ser-Thr/Tyr_kinase_cat_dom"/>
</dbReference>
<comment type="catalytic activity">
    <reaction evidence="21">
        <text>L-seryl-[protein] + ATP = O-phospho-L-seryl-[protein] + ADP + H(+)</text>
        <dbReference type="Rhea" id="RHEA:17989"/>
        <dbReference type="Rhea" id="RHEA-COMP:9863"/>
        <dbReference type="Rhea" id="RHEA-COMP:11604"/>
        <dbReference type="ChEBI" id="CHEBI:15378"/>
        <dbReference type="ChEBI" id="CHEBI:29999"/>
        <dbReference type="ChEBI" id="CHEBI:30616"/>
        <dbReference type="ChEBI" id="CHEBI:83421"/>
        <dbReference type="ChEBI" id="CHEBI:456216"/>
        <dbReference type="EC" id="2.7.11.1"/>
    </reaction>
</comment>
<dbReference type="InterPro" id="IPR051809">
    <property type="entry name" value="Plant_receptor-like_S/T_kinase"/>
</dbReference>
<dbReference type="Gene3D" id="1.10.510.10">
    <property type="entry name" value="Transferase(Phosphotransferase) domain 1"/>
    <property type="match status" value="1"/>
</dbReference>
<dbReference type="GO" id="GO:0004674">
    <property type="term" value="F:protein serine/threonine kinase activity"/>
    <property type="evidence" value="ECO:0007669"/>
    <property type="project" value="UniProtKB-KW"/>
</dbReference>
<keyword evidence="12" id="KW-0677">Repeat</keyword>
<evidence type="ECO:0000313" key="27">
    <source>
        <dbReference type="EMBL" id="KAB1219862.1"/>
    </source>
</evidence>
<keyword evidence="14" id="KW-0418">Kinase</keyword>
<keyword evidence="11 25" id="KW-0732">Signal</keyword>
<feature type="region of interest" description="Disordered" evidence="23">
    <location>
        <begin position="942"/>
        <end position="963"/>
    </location>
</feature>
<dbReference type="PANTHER" id="PTHR27008">
    <property type="entry name" value="OS04G0122200 PROTEIN"/>
    <property type="match status" value="1"/>
</dbReference>
<protein>
    <recommendedName>
        <fullName evidence="4">non-specific serine/threonine protein kinase</fullName>
        <ecNumber evidence="4">2.7.11.1</ecNumber>
    </recommendedName>
</protein>
<evidence type="ECO:0000256" key="8">
    <source>
        <dbReference type="ARBA" id="ARBA00022614"/>
    </source>
</evidence>
<dbReference type="InterPro" id="IPR011009">
    <property type="entry name" value="Kinase-like_dom_sf"/>
</dbReference>
<proteinExistence type="inferred from homology"/>
<dbReference type="Pfam" id="PF13855">
    <property type="entry name" value="LRR_8"/>
    <property type="match status" value="2"/>
</dbReference>
<dbReference type="PROSITE" id="PS50011">
    <property type="entry name" value="PROTEIN_KINASE_DOM"/>
    <property type="match status" value="1"/>
</dbReference>
<evidence type="ECO:0000256" key="14">
    <source>
        <dbReference type="ARBA" id="ARBA00022777"/>
    </source>
</evidence>
<evidence type="ECO:0000256" key="23">
    <source>
        <dbReference type="SAM" id="MobiDB-lite"/>
    </source>
</evidence>
<dbReference type="Pfam" id="PF00560">
    <property type="entry name" value="LRR_1"/>
    <property type="match status" value="6"/>
</dbReference>
<feature type="compositionally biased region" description="Basic and acidic residues" evidence="23">
    <location>
        <begin position="953"/>
        <end position="963"/>
    </location>
</feature>
<accession>A0A6A1W3R6</accession>
<name>A0A6A1W3R6_9ROSI</name>
<dbReference type="Pfam" id="PF07714">
    <property type="entry name" value="PK_Tyr_Ser-Thr"/>
    <property type="match status" value="1"/>
</dbReference>
<evidence type="ECO:0000313" key="28">
    <source>
        <dbReference type="Proteomes" id="UP000516437"/>
    </source>
</evidence>
<dbReference type="EMBL" id="RXIC02000021">
    <property type="protein sequence ID" value="KAB1219862.1"/>
    <property type="molecule type" value="Genomic_DNA"/>
</dbReference>
<comment type="subcellular location">
    <subcellularLocation>
        <location evidence="1">Cell membrane</location>
        <topology evidence="1">Single-pass membrane protein</topology>
    </subcellularLocation>
    <subcellularLocation>
        <location evidence="2">Membrane</location>
        <topology evidence="2">Single-pass type I membrane protein</topology>
    </subcellularLocation>
</comment>
<evidence type="ECO:0000256" key="7">
    <source>
        <dbReference type="ARBA" id="ARBA00022553"/>
    </source>
</evidence>
<dbReference type="SMART" id="SM00220">
    <property type="entry name" value="S_TKc"/>
    <property type="match status" value="1"/>
</dbReference>
<keyword evidence="16 24" id="KW-1133">Transmembrane helix</keyword>
<dbReference type="PROSITE" id="PS00107">
    <property type="entry name" value="PROTEIN_KINASE_ATP"/>
    <property type="match status" value="1"/>
</dbReference>
<dbReference type="InterPro" id="IPR032675">
    <property type="entry name" value="LRR_dom_sf"/>
</dbReference>
<dbReference type="Pfam" id="PF08263">
    <property type="entry name" value="LRRNT_2"/>
    <property type="match status" value="1"/>
</dbReference>
<dbReference type="InterPro" id="IPR008271">
    <property type="entry name" value="Ser/Thr_kinase_AS"/>
</dbReference>
<keyword evidence="15 22" id="KW-0067">ATP-binding</keyword>
<keyword evidence="9" id="KW-0808">Transferase</keyword>
<keyword evidence="5" id="KW-1003">Cell membrane</keyword>
<evidence type="ECO:0000256" key="24">
    <source>
        <dbReference type="SAM" id="Phobius"/>
    </source>
</evidence>
<evidence type="ECO:0000256" key="1">
    <source>
        <dbReference type="ARBA" id="ARBA00004162"/>
    </source>
</evidence>
<sequence length="1036" mass="114171">MVFLLSLSLLCLEVPTTPSNQTDRLALIKMKESIADDPYNIFSSWNDSIRFCKWQGVTCGRKHQRVSVLDLQGSALRGSISPYIGNLSFLRWIDLKDNLLHGEIPREITHLFRLEALILNNNSISGQIPSNLTSCPELKIIRMVRNNLTGNIPVELGSLRKLEFLAIAGNNLTGGIPPSLGNLSSCRLFSLGANNFVGNIPDAIGQLQRLYFFAVMSANLSGMIPYTLYNISTMRFFLTGGNRLNGTLPANIGLTLPNLQTFSIASNRFFGPIPTSLSNVSGLEILDLDMNNFVGQVPTNLGNLLHLTWLGIGANNLGTNPVEDFKFLTSMKNCTKLEYLDAAECNFGGSLPNSIGNLSIQLRELYLGGNQISGSIPTALENLINLNKLGMELNHFVGTIPAYFGKFQNLQGLRLDGNRLSGRIPSSIGNLTGVVLLFLSQNNLEGEIPSSFGNCKSLQELYISENNLSGTISKNSFSSQLLVLNLSQNSLSGTLPVEVGNLKNIFKLDVSENNLFGEIPRSIGDCMSLEYLYLQGNLFQGPLPPSLASLKGLQYLDLSRNNLSGPIPKDLQKLKFVLYLDISFNDLAGEMPTGGVFQNASKLSVTGNKNLCGGIRELHLQACNIEAQKGGKSNALKLAVIIVSGVLCFFLFSSFLVFYWRRRSGKKRSFVLSATDLLWKVSYRELYRATGGFSSGNLIGSGSFGSVYKGIMDQEERIVAVKVLNLQQKGASKSFVAECNVLSRIRHRNLVKILTCCSSVDYNGNEFKALVFEFMENGSLEKWLHPDINNGNHSRNLNLLQRLNIAIDVASALHYLHEHSETPIIHCDLKPSNVLLDNDMTAHVSDFGLARLLHTNDVPQNQTSTVGVKGSIGYSAPEYGMGSKASTEGDVYGYGILLLEMFTGKTPTDKMFEGGLNLHNLVKMALPERLVEILEPNLPKRDENEAISGAEEDQNRIEAEEERSNNEKLSLMNSHVKKCLLSVLELGLACSLDSPKERMNMGDITKELSKIRNAFLDSARRIRYRTTCLFRIFAHL</sequence>
<dbReference type="EC" id="2.7.11.1" evidence="4"/>
<keyword evidence="18" id="KW-0675">Receptor</keyword>
<dbReference type="InterPro" id="IPR013210">
    <property type="entry name" value="LRR_N_plant-typ"/>
</dbReference>
<evidence type="ECO:0000256" key="2">
    <source>
        <dbReference type="ARBA" id="ARBA00004479"/>
    </source>
</evidence>
<dbReference type="SUPFAM" id="SSF52058">
    <property type="entry name" value="L domain-like"/>
    <property type="match status" value="3"/>
</dbReference>
<dbReference type="GO" id="GO:0005524">
    <property type="term" value="F:ATP binding"/>
    <property type="evidence" value="ECO:0007669"/>
    <property type="project" value="UniProtKB-UniRule"/>
</dbReference>
<keyword evidence="28" id="KW-1185">Reference proteome</keyword>
<gene>
    <name evidence="27" type="ORF">CJ030_MR3G009504</name>
</gene>
<dbReference type="OrthoDB" id="676979at2759"/>
<dbReference type="InterPro" id="IPR001611">
    <property type="entry name" value="Leu-rich_rpt"/>
</dbReference>
<evidence type="ECO:0000256" key="25">
    <source>
        <dbReference type="SAM" id="SignalP"/>
    </source>
</evidence>
<evidence type="ECO:0000256" key="15">
    <source>
        <dbReference type="ARBA" id="ARBA00022840"/>
    </source>
</evidence>
<dbReference type="SUPFAM" id="SSF56112">
    <property type="entry name" value="Protein kinase-like (PK-like)"/>
    <property type="match status" value="1"/>
</dbReference>
<comment type="catalytic activity">
    <reaction evidence="20">
        <text>L-threonyl-[protein] + ATP = O-phospho-L-threonyl-[protein] + ADP + H(+)</text>
        <dbReference type="Rhea" id="RHEA:46608"/>
        <dbReference type="Rhea" id="RHEA-COMP:11060"/>
        <dbReference type="Rhea" id="RHEA-COMP:11605"/>
        <dbReference type="ChEBI" id="CHEBI:15378"/>
        <dbReference type="ChEBI" id="CHEBI:30013"/>
        <dbReference type="ChEBI" id="CHEBI:30616"/>
        <dbReference type="ChEBI" id="CHEBI:61977"/>
        <dbReference type="ChEBI" id="CHEBI:456216"/>
        <dbReference type="EC" id="2.7.11.1"/>
    </reaction>
</comment>
<evidence type="ECO:0000256" key="4">
    <source>
        <dbReference type="ARBA" id="ARBA00012513"/>
    </source>
</evidence>
<reference evidence="27 28" key="1">
    <citation type="journal article" date="2019" name="Plant Biotechnol. J.">
        <title>The red bayberry genome and genetic basis of sex determination.</title>
        <authorList>
            <person name="Jia H.M."/>
            <person name="Jia H.J."/>
            <person name="Cai Q.L."/>
            <person name="Wang Y."/>
            <person name="Zhao H.B."/>
            <person name="Yang W.F."/>
            <person name="Wang G.Y."/>
            <person name="Li Y.H."/>
            <person name="Zhan D.L."/>
            <person name="Shen Y.T."/>
            <person name="Niu Q.F."/>
            <person name="Chang L."/>
            <person name="Qiu J."/>
            <person name="Zhao L."/>
            <person name="Xie H.B."/>
            <person name="Fu W.Y."/>
            <person name="Jin J."/>
            <person name="Li X.W."/>
            <person name="Jiao Y."/>
            <person name="Zhou C.C."/>
            <person name="Tu T."/>
            <person name="Chai C.Y."/>
            <person name="Gao J.L."/>
            <person name="Fan L.J."/>
            <person name="van de Weg E."/>
            <person name="Wang J.Y."/>
            <person name="Gao Z.S."/>
        </authorList>
    </citation>
    <scope>NUCLEOTIDE SEQUENCE [LARGE SCALE GENOMIC DNA]</scope>
    <source>
        <tissue evidence="27">Leaves</tissue>
    </source>
</reference>
<evidence type="ECO:0000256" key="5">
    <source>
        <dbReference type="ARBA" id="ARBA00022475"/>
    </source>
</evidence>
<evidence type="ECO:0000256" key="10">
    <source>
        <dbReference type="ARBA" id="ARBA00022692"/>
    </source>
</evidence>
<feature type="chain" id="PRO_5025373157" description="non-specific serine/threonine protein kinase" evidence="25">
    <location>
        <begin position="20"/>
        <end position="1036"/>
    </location>
</feature>
<keyword evidence="13 22" id="KW-0547">Nucleotide-binding</keyword>
<organism evidence="27 28">
    <name type="scientific">Morella rubra</name>
    <name type="common">Chinese bayberry</name>
    <dbReference type="NCBI Taxonomy" id="262757"/>
    <lineage>
        <taxon>Eukaryota</taxon>
        <taxon>Viridiplantae</taxon>
        <taxon>Streptophyta</taxon>
        <taxon>Embryophyta</taxon>
        <taxon>Tracheophyta</taxon>
        <taxon>Spermatophyta</taxon>
        <taxon>Magnoliopsida</taxon>
        <taxon>eudicotyledons</taxon>
        <taxon>Gunneridae</taxon>
        <taxon>Pentapetalae</taxon>
        <taxon>rosids</taxon>
        <taxon>fabids</taxon>
        <taxon>Fagales</taxon>
        <taxon>Myricaceae</taxon>
        <taxon>Morella</taxon>
    </lineage>
</organism>
<dbReference type="PANTHER" id="PTHR27008:SF592">
    <property type="entry name" value="LEUCINE-RICH REPEAT RECEPTOR-LIKE PROTEIN KINASE FAMILY PROTEIN-RELATED"/>
    <property type="match status" value="1"/>
</dbReference>
<evidence type="ECO:0000256" key="13">
    <source>
        <dbReference type="ARBA" id="ARBA00022741"/>
    </source>
</evidence>
<keyword evidence="7" id="KW-0597">Phosphoprotein</keyword>
<comment type="similarity">
    <text evidence="3">Belongs to the protein kinase superfamily. Ser/Thr protein kinase family.</text>
</comment>
<dbReference type="Proteomes" id="UP000516437">
    <property type="component" value="Chromosome 3"/>
</dbReference>
<evidence type="ECO:0000259" key="26">
    <source>
        <dbReference type="PROSITE" id="PS50011"/>
    </source>
</evidence>
<evidence type="ECO:0000256" key="6">
    <source>
        <dbReference type="ARBA" id="ARBA00022527"/>
    </source>
</evidence>
<dbReference type="FunFam" id="3.80.10.10:FF:000288">
    <property type="entry name" value="LRR receptor-like serine/threonine-protein kinase EFR"/>
    <property type="match status" value="1"/>
</dbReference>
<evidence type="ECO:0000256" key="20">
    <source>
        <dbReference type="ARBA" id="ARBA00047899"/>
    </source>
</evidence>
<evidence type="ECO:0000256" key="16">
    <source>
        <dbReference type="ARBA" id="ARBA00022989"/>
    </source>
</evidence>
<comment type="caution">
    <text evidence="27">The sequence shown here is derived from an EMBL/GenBank/DDBJ whole genome shotgun (WGS) entry which is preliminary data.</text>
</comment>
<dbReference type="PROSITE" id="PS00108">
    <property type="entry name" value="PROTEIN_KINASE_ST"/>
    <property type="match status" value="1"/>
</dbReference>
<keyword evidence="8" id="KW-0433">Leucine-rich repeat</keyword>
<feature type="domain" description="Protein kinase" evidence="26">
    <location>
        <begin position="693"/>
        <end position="1016"/>
    </location>
</feature>
<evidence type="ECO:0000256" key="12">
    <source>
        <dbReference type="ARBA" id="ARBA00022737"/>
    </source>
</evidence>
<dbReference type="Gene3D" id="3.30.200.20">
    <property type="entry name" value="Phosphorylase Kinase, domain 1"/>
    <property type="match status" value="1"/>
</dbReference>
<evidence type="ECO:0000256" key="3">
    <source>
        <dbReference type="ARBA" id="ARBA00008684"/>
    </source>
</evidence>
<evidence type="ECO:0000256" key="11">
    <source>
        <dbReference type="ARBA" id="ARBA00022729"/>
    </source>
</evidence>
<feature type="signal peptide" evidence="25">
    <location>
        <begin position="1"/>
        <end position="19"/>
    </location>
</feature>
<evidence type="ECO:0000256" key="21">
    <source>
        <dbReference type="ARBA" id="ARBA00048679"/>
    </source>
</evidence>
<dbReference type="FunFam" id="3.30.200.20:FF:000432">
    <property type="entry name" value="LRR receptor-like serine/threonine-protein kinase EFR"/>
    <property type="match status" value="1"/>
</dbReference>
<evidence type="ECO:0000256" key="22">
    <source>
        <dbReference type="PROSITE-ProRule" id="PRU10141"/>
    </source>
</evidence>
<keyword evidence="10 24" id="KW-0812">Transmembrane</keyword>
<dbReference type="GO" id="GO:0005886">
    <property type="term" value="C:plasma membrane"/>
    <property type="evidence" value="ECO:0007669"/>
    <property type="project" value="UniProtKB-SubCell"/>
</dbReference>
<dbReference type="AlphaFoldDB" id="A0A6A1W3R6"/>
<evidence type="ECO:0000256" key="17">
    <source>
        <dbReference type="ARBA" id="ARBA00023136"/>
    </source>
</evidence>
<feature type="transmembrane region" description="Helical" evidence="24">
    <location>
        <begin position="638"/>
        <end position="660"/>
    </location>
</feature>
<keyword evidence="6" id="KW-0723">Serine/threonine-protein kinase</keyword>
<keyword evidence="19" id="KW-0325">Glycoprotein</keyword>
<dbReference type="FunFam" id="1.10.510.10:FF:000358">
    <property type="entry name" value="Putative leucine-rich repeat receptor-like serine/threonine-protein kinase"/>
    <property type="match status" value="1"/>
</dbReference>
<dbReference type="Gene3D" id="3.80.10.10">
    <property type="entry name" value="Ribonuclease Inhibitor"/>
    <property type="match status" value="4"/>
</dbReference>
<keyword evidence="17 24" id="KW-0472">Membrane</keyword>
<evidence type="ECO:0000256" key="19">
    <source>
        <dbReference type="ARBA" id="ARBA00023180"/>
    </source>
</evidence>
<dbReference type="CDD" id="cd14066">
    <property type="entry name" value="STKc_IRAK"/>
    <property type="match status" value="1"/>
</dbReference>
<dbReference type="FunFam" id="3.80.10.10:FF:000095">
    <property type="entry name" value="LRR receptor-like serine/threonine-protein kinase GSO1"/>
    <property type="match status" value="1"/>
</dbReference>
<dbReference type="InterPro" id="IPR017441">
    <property type="entry name" value="Protein_kinase_ATP_BS"/>
</dbReference>
<evidence type="ECO:0000256" key="18">
    <source>
        <dbReference type="ARBA" id="ARBA00023170"/>
    </source>
</evidence>
<feature type="binding site" evidence="22">
    <location>
        <position position="722"/>
    </location>
    <ligand>
        <name>ATP</name>
        <dbReference type="ChEBI" id="CHEBI:30616"/>
    </ligand>
</feature>
<evidence type="ECO:0000256" key="9">
    <source>
        <dbReference type="ARBA" id="ARBA00022679"/>
    </source>
</evidence>